<sequence>MNGSPVPGATSATLSVTAVGEYTVSITNAAGCPDGSCCPFVVVADPAPSLTATAVAASCTGSTPLDDVSITLVGSSTNAVSYTISLGSSFTSSTPLFATDQPLAGLATGSVLKGGLVNPLSAPGSSYTIQVYSGEGCFSDVVVVIPPAQCQCPPVKCVPFVVKNVLRR</sequence>
<dbReference type="Proteomes" id="UP000664628">
    <property type="component" value="Unassembled WGS sequence"/>
</dbReference>
<name>A0ABS3JDS0_9BACT</name>
<organism evidence="1 2">
    <name type="scientific">Fibrella forsythiae</name>
    <dbReference type="NCBI Taxonomy" id="2817061"/>
    <lineage>
        <taxon>Bacteria</taxon>
        <taxon>Pseudomonadati</taxon>
        <taxon>Bacteroidota</taxon>
        <taxon>Cytophagia</taxon>
        <taxon>Cytophagales</taxon>
        <taxon>Spirosomataceae</taxon>
        <taxon>Fibrella</taxon>
    </lineage>
</organism>
<evidence type="ECO:0000313" key="1">
    <source>
        <dbReference type="EMBL" id="MBO0948156.1"/>
    </source>
</evidence>
<dbReference type="RefSeq" id="WP_207328069.1">
    <property type="nucleotide sequence ID" value="NZ_JAFMYW010000001.1"/>
</dbReference>
<proteinExistence type="predicted"/>
<accession>A0ABS3JDS0</accession>
<evidence type="ECO:0000313" key="2">
    <source>
        <dbReference type="Proteomes" id="UP000664628"/>
    </source>
</evidence>
<keyword evidence="2" id="KW-1185">Reference proteome</keyword>
<dbReference type="EMBL" id="JAFMYW010000001">
    <property type="protein sequence ID" value="MBO0948156.1"/>
    <property type="molecule type" value="Genomic_DNA"/>
</dbReference>
<reference evidence="1 2" key="1">
    <citation type="submission" date="2021-03" db="EMBL/GenBank/DDBJ databases">
        <title>Fibrella sp. HMF5405 genome sequencing and assembly.</title>
        <authorList>
            <person name="Kang H."/>
            <person name="Kim H."/>
            <person name="Bae S."/>
            <person name="Joh K."/>
        </authorList>
    </citation>
    <scope>NUCLEOTIDE SEQUENCE [LARGE SCALE GENOMIC DNA]</scope>
    <source>
        <strain evidence="1 2">HMF5405</strain>
    </source>
</reference>
<gene>
    <name evidence="1" type="ORF">J2I46_06150</name>
</gene>
<protein>
    <submittedName>
        <fullName evidence="1">Uncharacterized protein</fullName>
    </submittedName>
</protein>
<comment type="caution">
    <text evidence="1">The sequence shown here is derived from an EMBL/GenBank/DDBJ whole genome shotgun (WGS) entry which is preliminary data.</text>
</comment>